<sequence>MNRPKVNEEYINWVVELKKLISSSQIKASLSVNREMLVMYWEIGKSISEKVEVMKWGSGIVEVLSKDLKKLFPNQKGFSRTNLFYMKKWFEFYSVGEVEFEKVQQLVGQIPWGQNIVIMSKSKDTKEALFYLNKTLINNWSRTVLNHQIELELYERQGKAITNFEKTLVKPSSELAVETLKDPYKFDFLTLQEKALEKDIEEQLVTNITSFLLELGNGFSFVGRQVPLEVDGQDFYIDLLFYHIHLKCYVVVELKAVDFKAEFAGKMNLYLSAVDDLIKTEDENPTIGLLLCKSKSKIVAEYALRGTTQPIGIAEYELSRAIPDDLKAQLPTIETIEEELELVKKILQREDEDTKYRTN</sequence>
<dbReference type="AlphaFoldDB" id="A0A6S6SJC0"/>
<reference evidence="3" key="1">
    <citation type="submission" date="2020-01" db="EMBL/GenBank/DDBJ databases">
        <authorList>
            <person name="Meier V. D."/>
            <person name="Meier V D."/>
        </authorList>
    </citation>
    <scope>NUCLEOTIDE SEQUENCE</scope>
    <source>
        <strain evidence="3">HLG_WM_MAG_06</strain>
    </source>
</reference>
<evidence type="ECO:0008006" key="4">
    <source>
        <dbReference type="Google" id="ProtNLM"/>
    </source>
</evidence>
<protein>
    <recommendedName>
        <fullName evidence="4">DUF1016 domain-containing protein</fullName>
    </recommendedName>
</protein>
<dbReference type="PANTHER" id="PTHR30547">
    <property type="entry name" value="UNCHARACTERIZED PROTEIN YHCG-RELATED"/>
    <property type="match status" value="1"/>
</dbReference>
<dbReference type="InterPro" id="IPR041527">
    <property type="entry name" value="YhcG_N"/>
</dbReference>
<evidence type="ECO:0000259" key="1">
    <source>
        <dbReference type="Pfam" id="PF06250"/>
    </source>
</evidence>
<accession>A0A6S6SJC0</accession>
<feature type="domain" description="YhcG N-terminal" evidence="2">
    <location>
        <begin position="16"/>
        <end position="156"/>
    </location>
</feature>
<dbReference type="InterPro" id="IPR009362">
    <property type="entry name" value="YhcG_C"/>
</dbReference>
<feature type="domain" description="YhcG PDDEXK nuclease" evidence="1">
    <location>
        <begin position="178"/>
        <end position="331"/>
    </location>
</feature>
<evidence type="ECO:0000259" key="2">
    <source>
        <dbReference type="Pfam" id="PF17761"/>
    </source>
</evidence>
<name>A0A6S6SJC0_9BACT</name>
<dbReference type="Gene3D" id="3.40.1350.10">
    <property type="match status" value="1"/>
</dbReference>
<dbReference type="InterPro" id="IPR053148">
    <property type="entry name" value="PD-DEXK-like_domain"/>
</dbReference>
<dbReference type="EMBL" id="CACVAP010000039">
    <property type="protein sequence ID" value="CAA6802928.1"/>
    <property type="molecule type" value="Genomic_DNA"/>
</dbReference>
<gene>
    <name evidence="3" type="ORF">HELGO_WM3441</name>
</gene>
<dbReference type="Pfam" id="PF17761">
    <property type="entry name" value="DUF1016_N"/>
    <property type="match status" value="1"/>
</dbReference>
<organism evidence="3">
    <name type="scientific">uncultured Sulfurovum sp</name>
    <dbReference type="NCBI Taxonomy" id="269237"/>
    <lineage>
        <taxon>Bacteria</taxon>
        <taxon>Pseudomonadati</taxon>
        <taxon>Campylobacterota</taxon>
        <taxon>Epsilonproteobacteria</taxon>
        <taxon>Campylobacterales</taxon>
        <taxon>Sulfurovaceae</taxon>
        <taxon>Sulfurovum</taxon>
        <taxon>environmental samples</taxon>
    </lineage>
</organism>
<dbReference type="InterPro" id="IPR011856">
    <property type="entry name" value="tRNA_endonuc-like_dom_sf"/>
</dbReference>
<evidence type="ECO:0000313" key="3">
    <source>
        <dbReference type="EMBL" id="CAA6802928.1"/>
    </source>
</evidence>
<proteinExistence type="predicted"/>
<dbReference type="GO" id="GO:0003676">
    <property type="term" value="F:nucleic acid binding"/>
    <property type="evidence" value="ECO:0007669"/>
    <property type="project" value="InterPro"/>
</dbReference>
<dbReference type="Pfam" id="PF06250">
    <property type="entry name" value="YhcG_C"/>
    <property type="match status" value="1"/>
</dbReference>
<dbReference type="PANTHER" id="PTHR30547:SF0">
    <property type="entry name" value="BLR8175 PROTEIN"/>
    <property type="match status" value="1"/>
</dbReference>